<keyword evidence="2" id="KW-0503">Monooxygenase</keyword>
<reference evidence="2" key="2">
    <citation type="submission" date="2023-01" db="EMBL/GenBank/DDBJ databases">
        <title>Draft genome sequence of Sneathiella chinensis strain NBRC 103408.</title>
        <authorList>
            <person name="Sun Q."/>
            <person name="Mori K."/>
        </authorList>
    </citation>
    <scope>NUCLEOTIDE SEQUENCE</scope>
    <source>
        <strain evidence="2">NBRC 103408</strain>
    </source>
</reference>
<proteinExistence type="predicted"/>
<gene>
    <name evidence="2" type="ORF">GCM10007924_11840</name>
</gene>
<dbReference type="PANTHER" id="PTHR33336:SF3">
    <property type="entry name" value="ABM DOMAIN-CONTAINING PROTEIN"/>
    <property type="match status" value="1"/>
</dbReference>
<dbReference type="RefSeq" id="WP_169559919.1">
    <property type="nucleotide sequence ID" value="NZ_BSNF01000001.1"/>
</dbReference>
<dbReference type="GO" id="GO:0004497">
    <property type="term" value="F:monooxygenase activity"/>
    <property type="evidence" value="ECO:0007669"/>
    <property type="project" value="UniProtKB-KW"/>
</dbReference>
<accession>A0ABQ5U296</accession>
<reference evidence="2" key="1">
    <citation type="journal article" date="2014" name="Int. J. Syst. Evol. Microbiol.">
        <title>Complete genome of a new Firmicutes species belonging to the dominant human colonic microbiota ('Ruminococcus bicirculans') reveals two chromosomes and a selective capacity to utilize plant glucans.</title>
        <authorList>
            <consortium name="NISC Comparative Sequencing Program"/>
            <person name="Wegmann U."/>
            <person name="Louis P."/>
            <person name="Goesmann A."/>
            <person name="Henrissat B."/>
            <person name="Duncan S.H."/>
            <person name="Flint H.J."/>
        </authorList>
    </citation>
    <scope>NUCLEOTIDE SEQUENCE</scope>
    <source>
        <strain evidence="2">NBRC 103408</strain>
    </source>
</reference>
<keyword evidence="3" id="KW-1185">Reference proteome</keyword>
<name>A0ABQ5U296_9PROT</name>
<sequence>MLNIVAIITAKPGMRSQVLEAFNANVPAVLAEDGCIEYGAVIDAPDMGPFQTKLGEDAFAVIEKWESKDALMAHAVAPHMKEYGKKTKDWVADKKIYMLNGA</sequence>
<evidence type="ECO:0000313" key="3">
    <source>
        <dbReference type="Proteomes" id="UP001161409"/>
    </source>
</evidence>
<dbReference type="Proteomes" id="UP001161409">
    <property type="component" value="Unassembled WGS sequence"/>
</dbReference>
<protein>
    <submittedName>
        <fullName evidence="2">Quinol monooxygenase</fullName>
    </submittedName>
</protein>
<dbReference type="InterPro" id="IPR011008">
    <property type="entry name" value="Dimeric_a/b-barrel"/>
</dbReference>
<dbReference type="PROSITE" id="PS51725">
    <property type="entry name" value="ABM"/>
    <property type="match status" value="1"/>
</dbReference>
<evidence type="ECO:0000313" key="2">
    <source>
        <dbReference type="EMBL" id="GLQ05963.1"/>
    </source>
</evidence>
<dbReference type="SUPFAM" id="SSF54909">
    <property type="entry name" value="Dimeric alpha+beta barrel"/>
    <property type="match status" value="1"/>
</dbReference>
<evidence type="ECO:0000259" key="1">
    <source>
        <dbReference type="PROSITE" id="PS51725"/>
    </source>
</evidence>
<dbReference type="PANTHER" id="PTHR33336">
    <property type="entry name" value="QUINOL MONOOXYGENASE YGIN-RELATED"/>
    <property type="match status" value="1"/>
</dbReference>
<dbReference type="InterPro" id="IPR050744">
    <property type="entry name" value="AI-2_Isomerase_LsrG"/>
</dbReference>
<organism evidence="2 3">
    <name type="scientific">Sneathiella chinensis</name>
    <dbReference type="NCBI Taxonomy" id="349750"/>
    <lineage>
        <taxon>Bacteria</taxon>
        <taxon>Pseudomonadati</taxon>
        <taxon>Pseudomonadota</taxon>
        <taxon>Alphaproteobacteria</taxon>
        <taxon>Sneathiellales</taxon>
        <taxon>Sneathiellaceae</taxon>
        <taxon>Sneathiella</taxon>
    </lineage>
</organism>
<dbReference type="Pfam" id="PF03992">
    <property type="entry name" value="ABM"/>
    <property type="match status" value="1"/>
</dbReference>
<dbReference type="InterPro" id="IPR007138">
    <property type="entry name" value="ABM_dom"/>
</dbReference>
<keyword evidence="2" id="KW-0560">Oxidoreductase</keyword>
<comment type="caution">
    <text evidence="2">The sequence shown here is derived from an EMBL/GenBank/DDBJ whole genome shotgun (WGS) entry which is preliminary data.</text>
</comment>
<feature type="domain" description="ABM" evidence="1">
    <location>
        <begin position="2"/>
        <end position="99"/>
    </location>
</feature>
<dbReference type="Gene3D" id="3.30.70.100">
    <property type="match status" value="1"/>
</dbReference>
<dbReference type="EMBL" id="BSNF01000001">
    <property type="protein sequence ID" value="GLQ05963.1"/>
    <property type="molecule type" value="Genomic_DNA"/>
</dbReference>